<keyword evidence="2" id="KW-0479">Metal-binding</keyword>
<reference evidence="7" key="1">
    <citation type="submission" date="2016-03" db="EMBL/GenBank/DDBJ databases">
        <authorList>
            <person name="Ploux O."/>
        </authorList>
    </citation>
    <scope>NUCLEOTIDE SEQUENCE [LARGE SCALE GENOMIC DNA]</scope>
    <source>
        <strain evidence="7">UK7</strain>
    </source>
</reference>
<dbReference type="InterPro" id="IPR006913">
    <property type="entry name" value="CENP-V/GFA"/>
</dbReference>
<protein>
    <submittedName>
        <fullName evidence="6">Related to DUF636 domain protein</fullName>
    </submittedName>
</protein>
<dbReference type="GO" id="GO:0016846">
    <property type="term" value="F:carbon-sulfur lyase activity"/>
    <property type="evidence" value="ECO:0007669"/>
    <property type="project" value="InterPro"/>
</dbReference>
<evidence type="ECO:0000313" key="7">
    <source>
        <dbReference type="Proteomes" id="UP000178129"/>
    </source>
</evidence>
<evidence type="ECO:0000256" key="4">
    <source>
        <dbReference type="ARBA" id="ARBA00023239"/>
    </source>
</evidence>
<dbReference type="PANTHER" id="PTHR33337:SF40">
    <property type="entry name" value="CENP-V_GFA DOMAIN-CONTAINING PROTEIN-RELATED"/>
    <property type="match status" value="1"/>
</dbReference>
<feature type="domain" description="CENP-V/GFA" evidence="5">
    <location>
        <begin position="9"/>
        <end position="118"/>
    </location>
</feature>
<dbReference type="SUPFAM" id="SSF51316">
    <property type="entry name" value="Mss4-like"/>
    <property type="match status" value="1"/>
</dbReference>
<organism evidence="6 7">
    <name type="scientific">Rhynchosporium graminicola</name>
    <dbReference type="NCBI Taxonomy" id="2792576"/>
    <lineage>
        <taxon>Eukaryota</taxon>
        <taxon>Fungi</taxon>
        <taxon>Dikarya</taxon>
        <taxon>Ascomycota</taxon>
        <taxon>Pezizomycotina</taxon>
        <taxon>Leotiomycetes</taxon>
        <taxon>Helotiales</taxon>
        <taxon>Ploettnerulaceae</taxon>
        <taxon>Rhynchosporium</taxon>
    </lineage>
</organism>
<accession>A0A1E1LT26</accession>
<name>A0A1E1LT26_9HELO</name>
<gene>
    <name evidence="6" type="ORF">RCO7_11408</name>
</gene>
<proteinExistence type="inferred from homology"/>
<evidence type="ECO:0000256" key="2">
    <source>
        <dbReference type="ARBA" id="ARBA00022723"/>
    </source>
</evidence>
<keyword evidence="4" id="KW-0456">Lyase</keyword>
<dbReference type="STRING" id="914237.A0A1E1LT26"/>
<keyword evidence="7" id="KW-1185">Reference proteome</keyword>
<comment type="similarity">
    <text evidence="1">Belongs to the Gfa family.</text>
</comment>
<dbReference type="Gene3D" id="3.90.1590.10">
    <property type="entry name" value="glutathione-dependent formaldehyde- activating enzyme (gfa)"/>
    <property type="match status" value="1"/>
</dbReference>
<dbReference type="InterPro" id="IPR011057">
    <property type="entry name" value="Mss4-like_sf"/>
</dbReference>
<dbReference type="InParanoid" id="A0A1E1LT26"/>
<evidence type="ECO:0000256" key="1">
    <source>
        <dbReference type="ARBA" id="ARBA00005495"/>
    </source>
</evidence>
<dbReference type="PANTHER" id="PTHR33337">
    <property type="entry name" value="GFA DOMAIN-CONTAINING PROTEIN"/>
    <property type="match status" value="1"/>
</dbReference>
<comment type="caution">
    <text evidence="6">The sequence shown here is derived from an EMBL/GenBank/DDBJ whole genome shotgun (WGS) entry which is preliminary data.</text>
</comment>
<evidence type="ECO:0000313" key="6">
    <source>
        <dbReference type="EMBL" id="CZT13647.1"/>
    </source>
</evidence>
<dbReference type="PROSITE" id="PS51891">
    <property type="entry name" value="CENP_V_GFA"/>
    <property type="match status" value="1"/>
</dbReference>
<dbReference type="EMBL" id="FJUW01000092">
    <property type="protein sequence ID" value="CZT13647.1"/>
    <property type="molecule type" value="Genomic_DNA"/>
</dbReference>
<sequence>MVVNTVKATTGGCHCGQVRYKLDAGSEPMFGLICHCSNCKKLSGSQMMCASVYSKSHFTVNKGEPAQYADTQTDSGKPATRYFCPKCGSQLYCTMAFNEKLVIVFSGSLDEEFSRKWKPNKEQYLCRKTDSLPDFRIVEKAGLPMKHRKGPFGF</sequence>
<dbReference type="AlphaFoldDB" id="A0A1E1LT26"/>
<evidence type="ECO:0000259" key="5">
    <source>
        <dbReference type="PROSITE" id="PS51891"/>
    </source>
</evidence>
<evidence type="ECO:0000256" key="3">
    <source>
        <dbReference type="ARBA" id="ARBA00022833"/>
    </source>
</evidence>
<dbReference type="GO" id="GO:0046872">
    <property type="term" value="F:metal ion binding"/>
    <property type="evidence" value="ECO:0007669"/>
    <property type="project" value="UniProtKB-KW"/>
</dbReference>
<dbReference type="Proteomes" id="UP000178129">
    <property type="component" value="Unassembled WGS sequence"/>
</dbReference>
<keyword evidence="3" id="KW-0862">Zinc</keyword>
<dbReference type="Pfam" id="PF04828">
    <property type="entry name" value="GFA"/>
    <property type="match status" value="1"/>
</dbReference>